<gene>
    <name evidence="2" type="ORF">V1264_019170</name>
</gene>
<dbReference type="EMBL" id="JBAMIC010000008">
    <property type="protein sequence ID" value="KAK7104453.1"/>
    <property type="molecule type" value="Genomic_DNA"/>
</dbReference>
<keyword evidence="3" id="KW-1185">Reference proteome</keyword>
<sequence length="330" mass="36133">MELDSNSPACIFATLVAGSALKLLGGYLTARNEANGYRPVGRVAALYVYPIKSFRGIQVEEGDCTALGLSCFGVTDRHWAVATADGVYLTQRQEPTMALISVQVKGDIMQLEAPGMEPITLPVNPPVTADSLSKITVKTDTLTSLDCGDEVASWLCRYFKRSGLRLHFSAPSLEKRHCEKNKKNWNHPAQPGDLTALSDYCGYMMLSNPSLAALNQKLNSPVPISNFRANLIVDGCSAFEEDNFAFVRIGNAELRALDSCTRCVLVTVDQDRGVKDPKEEPLATLKKFRLKEPYGPKPTFGVNFTLDKPGKIKVGDTIYAMRGQHQVSPK</sequence>
<evidence type="ECO:0000313" key="3">
    <source>
        <dbReference type="Proteomes" id="UP001374579"/>
    </source>
</evidence>
<accession>A0AAN9BEB1</accession>
<dbReference type="GO" id="GO:0030170">
    <property type="term" value="F:pyridoxal phosphate binding"/>
    <property type="evidence" value="ECO:0007669"/>
    <property type="project" value="InterPro"/>
</dbReference>
<dbReference type="SUPFAM" id="SSF50800">
    <property type="entry name" value="PK beta-barrel domain-like"/>
    <property type="match status" value="1"/>
</dbReference>
<dbReference type="PROSITE" id="PS51340">
    <property type="entry name" value="MOSC"/>
    <property type="match status" value="1"/>
</dbReference>
<name>A0AAN9BEB1_9CAEN</name>
<dbReference type="Pfam" id="PF03476">
    <property type="entry name" value="MOSC_N"/>
    <property type="match status" value="1"/>
</dbReference>
<organism evidence="2 3">
    <name type="scientific">Littorina saxatilis</name>
    <dbReference type="NCBI Taxonomy" id="31220"/>
    <lineage>
        <taxon>Eukaryota</taxon>
        <taxon>Metazoa</taxon>
        <taxon>Spiralia</taxon>
        <taxon>Lophotrochozoa</taxon>
        <taxon>Mollusca</taxon>
        <taxon>Gastropoda</taxon>
        <taxon>Caenogastropoda</taxon>
        <taxon>Littorinimorpha</taxon>
        <taxon>Littorinoidea</taxon>
        <taxon>Littorinidae</taxon>
        <taxon>Littorina</taxon>
    </lineage>
</organism>
<proteinExistence type="predicted"/>
<dbReference type="Proteomes" id="UP001374579">
    <property type="component" value="Unassembled WGS sequence"/>
</dbReference>
<evidence type="ECO:0000313" key="2">
    <source>
        <dbReference type="EMBL" id="KAK7104453.1"/>
    </source>
</evidence>
<dbReference type="InterPro" id="IPR005302">
    <property type="entry name" value="MoCF_Sase_C"/>
</dbReference>
<dbReference type="PANTHER" id="PTHR14237">
    <property type="entry name" value="MOLYBDOPTERIN COFACTOR SULFURASE MOSC"/>
    <property type="match status" value="1"/>
</dbReference>
<dbReference type="AlphaFoldDB" id="A0AAN9BEB1"/>
<comment type="caution">
    <text evidence="2">The sequence shown here is derived from an EMBL/GenBank/DDBJ whole genome shotgun (WGS) entry which is preliminary data.</text>
</comment>
<dbReference type="PANTHER" id="PTHR14237:SF19">
    <property type="entry name" value="MITOCHONDRIAL AMIDOXIME REDUCING COMPONENT 1"/>
    <property type="match status" value="1"/>
</dbReference>
<dbReference type="Pfam" id="PF03473">
    <property type="entry name" value="MOSC"/>
    <property type="match status" value="1"/>
</dbReference>
<dbReference type="InterPro" id="IPR005303">
    <property type="entry name" value="MOCOS_middle"/>
</dbReference>
<dbReference type="GO" id="GO:0003824">
    <property type="term" value="F:catalytic activity"/>
    <property type="evidence" value="ECO:0007669"/>
    <property type="project" value="InterPro"/>
</dbReference>
<evidence type="ECO:0000259" key="1">
    <source>
        <dbReference type="PROSITE" id="PS51340"/>
    </source>
</evidence>
<reference evidence="2 3" key="1">
    <citation type="submission" date="2024-02" db="EMBL/GenBank/DDBJ databases">
        <title>Chromosome-scale genome assembly of the rough periwinkle Littorina saxatilis.</title>
        <authorList>
            <person name="De Jode A."/>
            <person name="Faria R."/>
            <person name="Formenti G."/>
            <person name="Sims Y."/>
            <person name="Smith T.P."/>
            <person name="Tracey A."/>
            <person name="Wood J.M.D."/>
            <person name="Zagrodzka Z.B."/>
            <person name="Johannesson K."/>
            <person name="Butlin R.K."/>
            <person name="Leder E.H."/>
        </authorList>
    </citation>
    <scope>NUCLEOTIDE SEQUENCE [LARGE SCALE GENOMIC DNA]</scope>
    <source>
        <strain evidence="2">Snail1</strain>
        <tissue evidence="2">Muscle</tissue>
    </source>
</reference>
<protein>
    <recommendedName>
        <fullName evidence="1">MOSC domain-containing protein</fullName>
    </recommendedName>
</protein>
<dbReference type="SUPFAM" id="SSF141673">
    <property type="entry name" value="MOSC N-terminal domain-like"/>
    <property type="match status" value="1"/>
</dbReference>
<dbReference type="GO" id="GO:0030151">
    <property type="term" value="F:molybdenum ion binding"/>
    <property type="evidence" value="ECO:0007669"/>
    <property type="project" value="InterPro"/>
</dbReference>
<feature type="domain" description="MOSC" evidence="1">
    <location>
        <begin position="164"/>
        <end position="321"/>
    </location>
</feature>
<dbReference type="InterPro" id="IPR011037">
    <property type="entry name" value="Pyrv_Knase-like_insert_dom_sf"/>
</dbReference>